<gene>
    <name evidence="2" type="ORF">LPB140_08355</name>
</gene>
<dbReference type="AlphaFoldDB" id="A0A1L3JCC3"/>
<accession>A0A1L3JCC3</accession>
<dbReference type="Proteomes" id="UP000242561">
    <property type="component" value="Chromosome"/>
</dbReference>
<organism evidence="2 3">
    <name type="scientific">Sphingorhabdus lutea</name>
    <dbReference type="NCBI Taxonomy" id="1913578"/>
    <lineage>
        <taxon>Bacteria</taxon>
        <taxon>Pseudomonadati</taxon>
        <taxon>Pseudomonadota</taxon>
        <taxon>Alphaproteobacteria</taxon>
        <taxon>Sphingomonadales</taxon>
        <taxon>Sphingomonadaceae</taxon>
        <taxon>Sphingorhabdus</taxon>
    </lineage>
</organism>
<feature type="signal peptide" evidence="1">
    <location>
        <begin position="1"/>
        <end position="26"/>
    </location>
</feature>
<dbReference type="STRING" id="1913578.LPB140_08355"/>
<keyword evidence="1" id="KW-0732">Signal</keyword>
<evidence type="ECO:0000313" key="2">
    <source>
        <dbReference type="EMBL" id="APG62797.1"/>
    </source>
</evidence>
<reference evidence="2 3" key="1">
    <citation type="submission" date="2016-11" db="EMBL/GenBank/DDBJ databases">
        <title>Sphingorhabdus sp. LPB0140, isolated from marine environment.</title>
        <authorList>
            <person name="Kim E."/>
            <person name="Yi H."/>
        </authorList>
    </citation>
    <scope>NUCLEOTIDE SEQUENCE [LARGE SCALE GENOMIC DNA]</scope>
    <source>
        <strain evidence="2 3">LPB0140</strain>
    </source>
</reference>
<dbReference type="EMBL" id="CP018154">
    <property type="protein sequence ID" value="APG62797.1"/>
    <property type="molecule type" value="Genomic_DNA"/>
</dbReference>
<feature type="chain" id="PRO_5009854241" description="DUF4136 domain-containing protein" evidence="1">
    <location>
        <begin position="27"/>
        <end position="260"/>
    </location>
</feature>
<proteinExistence type="predicted"/>
<protein>
    <recommendedName>
        <fullName evidence="4">DUF4136 domain-containing protein</fullName>
    </recommendedName>
</protein>
<evidence type="ECO:0000313" key="3">
    <source>
        <dbReference type="Proteomes" id="UP000242561"/>
    </source>
</evidence>
<evidence type="ECO:0008006" key="4">
    <source>
        <dbReference type="Google" id="ProtNLM"/>
    </source>
</evidence>
<name>A0A1L3JCC3_9SPHN</name>
<sequence>MPKIINLLKISAFVTALSLSPASISAKVVARQDIEIINADNPNITFLIRDVIVSKSSSSNIEIVNGDWTELATNNAAASINSLAQVNDWQYDIKSIGYTQPNLFVDSAKWHLFDAVKATINVTSMSKDRLPTGRDPENWRNFLNIWTVGEGFLNKTSQVPDNKQPDYIVIFSIQDSYGSRSKLVNHALTGGGVFGGSISTSLNYAALIEARSGDIIWYNEDSNLDGDIRQQEGMSDRLKDLMRDFPLFKENMHKYKVATP</sequence>
<dbReference type="KEGG" id="sphl:LPB140_08355"/>
<evidence type="ECO:0000256" key="1">
    <source>
        <dbReference type="SAM" id="SignalP"/>
    </source>
</evidence>
<keyword evidence="3" id="KW-1185">Reference proteome</keyword>